<dbReference type="Pfam" id="PF17972">
    <property type="entry name" value="bMG5"/>
    <property type="match status" value="1"/>
</dbReference>
<evidence type="ECO:0000313" key="3">
    <source>
        <dbReference type="Proteomes" id="UP000036406"/>
    </source>
</evidence>
<feature type="domain" description="Bacterial Alpha-2-macroglobulin MG5" evidence="1">
    <location>
        <begin position="32"/>
        <end position="153"/>
    </location>
</feature>
<keyword evidence="3" id="KW-1185">Reference proteome</keyword>
<gene>
    <name evidence="2" type="ORF">ABA45_05725</name>
</gene>
<dbReference type="Proteomes" id="UP000036406">
    <property type="component" value="Chromosome"/>
</dbReference>
<dbReference type="STRING" id="330734.ABA45_05725"/>
<reference evidence="2 3" key="1">
    <citation type="submission" date="2015-05" db="EMBL/GenBank/DDBJ databases">
        <title>Complete genome of Marinobacter psychrophilus strain 20041T isolated from sea-ice of the Canadian Basin.</title>
        <authorList>
            <person name="Song L."/>
            <person name="Ren L."/>
            <person name="Yu Y."/>
            <person name="Wang X."/>
        </authorList>
    </citation>
    <scope>NUCLEOTIDE SEQUENCE [LARGE SCALE GENOMIC DNA]</scope>
    <source>
        <strain evidence="2 3">20041</strain>
    </source>
</reference>
<dbReference type="PATRIC" id="fig|330734.3.peg.1214"/>
<proteinExistence type="predicted"/>
<accession>A0A0H4HZ77</accession>
<dbReference type="AlphaFoldDB" id="A0A0H4HZ77"/>
<organism evidence="2 3">
    <name type="scientific">Marinobacter psychrophilus</name>
    <dbReference type="NCBI Taxonomy" id="330734"/>
    <lineage>
        <taxon>Bacteria</taxon>
        <taxon>Pseudomonadati</taxon>
        <taxon>Pseudomonadota</taxon>
        <taxon>Gammaproteobacteria</taxon>
        <taxon>Pseudomonadales</taxon>
        <taxon>Marinobacteraceae</taxon>
        <taxon>Marinobacter</taxon>
    </lineage>
</organism>
<sequence length="163" mass="17821">MSKGRYRAQLLLGETQLASSHFQVEDFVSETMKVNITGLPAFAAIDQALVFSTESLFLFGAPGAVRPISEQLPANPTRQPFDAFDGFERGGLDDNYQQQALRDSQTLKISEAGLADFEFIASAFESIANSELPQRVTVGVELEEVPGRVTRQKESVFVATQSS</sequence>
<evidence type="ECO:0000313" key="2">
    <source>
        <dbReference type="EMBL" id="AKO51984.1"/>
    </source>
</evidence>
<protein>
    <recommendedName>
        <fullName evidence="1">Bacterial Alpha-2-macroglobulin MG5 domain-containing protein</fullName>
    </recommendedName>
</protein>
<dbReference type="InterPro" id="IPR041203">
    <property type="entry name" value="Bact_A2M_MG5"/>
</dbReference>
<dbReference type="KEGG" id="mpq:ABA45_05725"/>
<name>A0A0H4HZ77_9GAMM</name>
<evidence type="ECO:0000259" key="1">
    <source>
        <dbReference type="Pfam" id="PF17972"/>
    </source>
</evidence>
<dbReference type="EMBL" id="CP011494">
    <property type="protein sequence ID" value="AKO51984.1"/>
    <property type="molecule type" value="Genomic_DNA"/>
</dbReference>
<dbReference type="RefSeq" id="WP_048384685.1">
    <property type="nucleotide sequence ID" value="NZ_CP011494.1"/>
</dbReference>